<evidence type="ECO:0000313" key="2">
    <source>
        <dbReference type="Proteomes" id="UP000006753"/>
    </source>
</evidence>
<organism evidence="1 2">
    <name type="scientific">Marssonina brunnea f. sp. multigermtubi (strain MB_m1)</name>
    <name type="common">Marssonina leaf spot fungus</name>
    <dbReference type="NCBI Taxonomy" id="1072389"/>
    <lineage>
        <taxon>Eukaryota</taxon>
        <taxon>Fungi</taxon>
        <taxon>Dikarya</taxon>
        <taxon>Ascomycota</taxon>
        <taxon>Pezizomycotina</taxon>
        <taxon>Leotiomycetes</taxon>
        <taxon>Helotiales</taxon>
        <taxon>Drepanopezizaceae</taxon>
        <taxon>Drepanopeziza</taxon>
    </lineage>
</organism>
<gene>
    <name evidence="1" type="ORF">MBM_05421</name>
</gene>
<keyword evidence="2" id="KW-1185">Reference proteome</keyword>
<sequence>MGFPSDGICSETGFMKEQSYWINIISRLWNQSVLSTTFEDLRQRYLRAHGQWRGNPIYLVQITSMKLSTTSYELGLLAMELGYKMIDLSARAQLRVQASRYALLWHMQSLYEGTSAEVKGPTQDGENKDELRVVFSTISSRIWRVVCTDSYPLYEYLVRLRTTKEKRLMIHSMALRQSYERRELAEVWWIDGKDDPADATGMTKLNPNKSLTTFIDPNKVSVRVDGWMERA</sequence>
<dbReference type="EMBL" id="JH921439">
    <property type="protein sequence ID" value="EKD16127.1"/>
    <property type="molecule type" value="Genomic_DNA"/>
</dbReference>
<accession>K1WUN1</accession>
<dbReference type="OrthoDB" id="411592at2759"/>
<dbReference type="KEGG" id="mbe:MBM_05421"/>
<reference evidence="1 2" key="1">
    <citation type="journal article" date="2012" name="BMC Genomics">
        <title>Sequencing the genome of Marssonina brunnea reveals fungus-poplar co-evolution.</title>
        <authorList>
            <person name="Zhu S."/>
            <person name="Cao Y.-Z."/>
            <person name="Jiang C."/>
            <person name="Tan B.-Y."/>
            <person name="Wang Z."/>
            <person name="Feng S."/>
            <person name="Zhang L."/>
            <person name="Su X.-H."/>
            <person name="Brejova B."/>
            <person name="Vinar T."/>
            <person name="Xu M."/>
            <person name="Wang M.-X."/>
            <person name="Zhang S.-G."/>
            <person name="Huang M.-R."/>
            <person name="Wu R."/>
            <person name="Zhou Y."/>
        </authorList>
    </citation>
    <scope>NUCLEOTIDE SEQUENCE [LARGE SCALE GENOMIC DNA]</scope>
    <source>
        <strain evidence="1 2">MB_m1</strain>
    </source>
</reference>
<dbReference type="AlphaFoldDB" id="K1WUN1"/>
<protein>
    <submittedName>
        <fullName evidence="1">Polyprotein</fullName>
    </submittedName>
</protein>
<dbReference type="Proteomes" id="UP000006753">
    <property type="component" value="Unassembled WGS sequence"/>
</dbReference>
<dbReference type="InParanoid" id="K1WUN1"/>
<name>K1WUN1_MARBU</name>
<proteinExistence type="predicted"/>
<evidence type="ECO:0000313" key="1">
    <source>
        <dbReference type="EMBL" id="EKD16127.1"/>
    </source>
</evidence>
<dbReference type="HOGENOM" id="CLU_1200045_0_0_1"/>